<comment type="catalytic activity">
    <reaction evidence="1">
        <text>ATP + protein L-histidine = ADP + protein N-phospho-L-histidine.</text>
        <dbReference type="EC" id="2.7.13.3"/>
    </reaction>
</comment>
<feature type="transmembrane region" description="Helical" evidence="11">
    <location>
        <begin position="53"/>
        <end position="71"/>
    </location>
</feature>
<feature type="region of interest" description="Disordered" evidence="10">
    <location>
        <begin position="314"/>
        <end position="333"/>
    </location>
</feature>
<dbReference type="EC" id="2.7.13.3" evidence="2"/>
<sequence>MLTVRALLLWAVTAIPVLWAAATSSPERITWWQAGGCLAVFTGLLVLVRHRPITALALALAAWQVSFFAHVERDTTVAVFAAAGGLVALGFLAGRNVEDERWGVVAFAAAVVTEVVVAVVLGIGPDTTVAGVASLGVLAVVPWSFGRYRRGLTELLGAAWERAAVLERDAAEARTQERTRLAAEMHDLVGHELAHAALRVGALEVDQTLSPAHREAVREARAAVTTAAERLADVVRLLRSERNAAEESVEEVVERARRSGMRVELEVRGAATPDQVITRTIHRVVTEAVTNAMKHAAGAAVAVVLDHRGDCTEVRVSNGPGRPGAPRTGGGGRGLLGLNERVALVGGELTVRWPEDGGFELVARVPDRPASARSTDAMTQVLRLRAQVRARMDTRRAVRLAVGVTSVAVLGVLGYRVYDAAGSTLSPERFAELRIGQAEAEVAALLPGRTRAEDTGGDRPGGSVCRLYSTHPNPFDEHRHDRYRLCFRDGALVAKDLLIRDP</sequence>
<evidence type="ECO:0000259" key="12">
    <source>
        <dbReference type="Pfam" id="PF02518"/>
    </source>
</evidence>
<accession>A0ABV9XUV2</accession>
<evidence type="ECO:0000256" key="9">
    <source>
        <dbReference type="SAM" id="Coils"/>
    </source>
</evidence>
<dbReference type="Gene3D" id="1.20.5.1930">
    <property type="match status" value="1"/>
</dbReference>
<protein>
    <recommendedName>
        <fullName evidence="2">histidine kinase</fullName>
        <ecNumber evidence="2">2.7.13.3</ecNumber>
    </recommendedName>
</protein>
<evidence type="ECO:0000256" key="3">
    <source>
        <dbReference type="ARBA" id="ARBA00022553"/>
    </source>
</evidence>
<evidence type="ECO:0000313" key="15">
    <source>
        <dbReference type="Proteomes" id="UP001595833"/>
    </source>
</evidence>
<keyword evidence="5" id="KW-0547">Nucleotide-binding</keyword>
<dbReference type="Gene3D" id="3.30.565.10">
    <property type="entry name" value="Histidine kinase-like ATPase, C-terminal domain"/>
    <property type="match status" value="1"/>
</dbReference>
<keyword evidence="11" id="KW-1133">Transmembrane helix</keyword>
<feature type="transmembrane region" description="Helical" evidence="11">
    <location>
        <begin position="129"/>
        <end position="146"/>
    </location>
</feature>
<keyword evidence="7" id="KW-0067">ATP-binding</keyword>
<organism evidence="14 15">
    <name type="scientific">Saccharothrix xinjiangensis</name>
    <dbReference type="NCBI Taxonomy" id="204798"/>
    <lineage>
        <taxon>Bacteria</taxon>
        <taxon>Bacillati</taxon>
        <taxon>Actinomycetota</taxon>
        <taxon>Actinomycetes</taxon>
        <taxon>Pseudonocardiales</taxon>
        <taxon>Pseudonocardiaceae</taxon>
        <taxon>Saccharothrix</taxon>
    </lineage>
</organism>
<dbReference type="Proteomes" id="UP001595833">
    <property type="component" value="Unassembled WGS sequence"/>
</dbReference>
<evidence type="ECO:0000256" key="5">
    <source>
        <dbReference type="ARBA" id="ARBA00022741"/>
    </source>
</evidence>
<keyword evidence="15" id="KW-1185">Reference proteome</keyword>
<dbReference type="GO" id="GO:0016301">
    <property type="term" value="F:kinase activity"/>
    <property type="evidence" value="ECO:0007669"/>
    <property type="project" value="UniProtKB-KW"/>
</dbReference>
<name>A0ABV9XUV2_9PSEU</name>
<feature type="transmembrane region" description="Helical" evidence="11">
    <location>
        <begin position="30"/>
        <end position="48"/>
    </location>
</feature>
<proteinExistence type="predicted"/>
<keyword evidence="11" id="KW-0812">Transmembrane</keyword>
<dbReference type="InterPro" id="IPR003594">
    <property type="entry name" value="HATPase_dom"/>
</dbReference>
<evidence type="ECO:0000256" key="4">
    <source>
        <dbReference type="ARBA" id="ARBA00022679"/>
    </source>
</evidence>
<evidence type="ECO:0000259" key="13">
    <source>
        <dbReference type="Pfam" id="PF07730"/>
    </source>
</evidence>
<evidence type="ECO:0000256" key="8">
    <source>
        <dbReference type="ARBA" id="ARBA00023012"/>
    </source>
</evidence>
<evidence type="ECO:0000256" key="11">
    <source>
        <dbReference type="SAM" id="Phobius"/>
    </source>
</evidence>
<dbReference type="EMBL" id="JBHSJB010000006">
    <property type="protein sequence ID" value="MFC5053292.1"/>
    <property type="molecule type" value="Genomic_DNA"/>
</dbReference>
<feature type="transmembrane region" description="Helical" evidence="11">
    <location>
        <begin position="102"/>
        <end position="123"/>
    </location>
</feature>
<gene>
    <name evidence="14" type="ORF">ACFPFM_05910</name>
</gene>
<keyword evidence="6 14" id="KW-0418">Kinase</keyword>
<dbReference type="Pfam" id="PF02518">
    <property type="entry name" value="HATPase_c"/>
    <property type="match status" value="1"/>
</dbReference>
<keyword evidence="3" id="KW-0597">Phosphoprotein</keyword>
<keyword evidence="8" id="KW-0902">Two-component regulatory system</keyword>
<evidence type="ECO:0000256" key="10">
    <source>
        <dbReference type="SAM" id="MobiDB-lite"/>
    </source>
</evidence>
<feature type="domain" description="Histidine kinase/HSP90-like ATPase" evidence="12">
    <location>
        <begin position="279"/>
        <end position="367"/>
    </location>
</feature>
<feature type="transmembrane region" description="Helical" evidence="11">
    <location>
        <begin position="397"/>
        <end position="418"/>
    </location>
</feature>
<dbReference type="InterPro" id="IPR011712">
    <property type="entry name" value="Sig_transdc_His_kin_sub3_dim/P"/>
</dbReference>
<keyword evidence="11" id="KW-0472">Membrane</keyword>
<evidence type="ECO:0000256" key="2">
    <source>
        <dbReference type="ARBA" id="ARBA00012438"/>
    </source>
</evidence>
<evidence type="ECO:0000256" key="6">
    <source>
        <dbReference type="ARBA" id="ARBA00022777"/>
    </source>
</evidence>
<feature type="domain" description="Signal transduction histidine kinase subgroup 3 dimerisation and phosphoacceptor" evidence="13">
    <location>
        <begin position="177"/>
        <end position="240"/>
    </location>
</feature>
<comment type="caution">
    <text evidence="14">The sequence shown here is derived from an EMBL/GenBank/DDBJ whole genome shotgun (WGS) entry which is preliminary data.</text>
</comment>
<evidence type="ECO:0000256" key="1">
    <source>
        <dbReference type="ARBA" id="ARBA00000085"/>
    </source>
</evidence>
<reference evidence="15" key="1">
    <citation type="journal article" date="2019" name="Int. J. Syst. Evol. Microbiol.">
        <title>The Global Catalogue of Microorganisms (GCM) 10K type strain sequencing project: providing services to taxonomists for standard genome sequencing and annotation.</title>
        <authorList>
            <consortium name="The Broad Institute Genomics Platform"/>
            <consortium name="The Broad Institute Genome Sequencing Center for Infectious Disease"/>
            <person name="Wu L."/>
            <person name="Ma J."/>
        </authorList>
    </citation>
    <scope>NUCLEOTIDE SEQUENCE [LARGE SCALE GENOMIC DNA]</scope>
    <source>
        <strain evidence="15">KCTC 12848</strain>
    </source>
</reference>
<dbReference type="InterPro" id="IPR050482">
    <property type="entry name" value="Sensor_HK_TwoCompSys"/>
</dbReference>
<dbReference type="InterPro" id="IPR036890">
    <property type="entry name" value="HATPase_C_sf"/>
</dbReference>
<keyword evidence="9" id="KW-0175">Coiled coil</keyword>
<evidence type="ECO:0000313" key="14">
    <source>
        <dbReference type="EMBL" id="MFC5053292.1"/>
    </source>
</evidence>
<feature type="coiled-coil region" evidence="9">
    <location>
        <begin position="228"/>
        <end position="255"/>
    </location>
</feature>
<dbReference type="Pfam" id="PF07730">
    <property type="entry name" value="HisKA_3"/>
    <property type="match status" value="1"/>
</dbReference>
<dbReference type="CDD" id="cd16917">
    <property type="entry name" value="HATPase_UhpB-NarQ-NarX-like"/>
    <property type="match status" value="1"/>
</dbReference>
<dbReference type="PANTHER" id="PTHR24421:SF10">
    <property type="entry name" value="NITRATE_NITRITE SENSOR PROTEIN NARQ"/>
    <property type="match status" value="1"/>
</dbReference>
<feature type="transmembrane region" description="Helical" evidence="11">
    <location>
        <begin position="77"/>
        <end position="95"/>
    </location>
</feature>
<dbReference type="SUPFAM" id="SSF55874">
    <property type="entry name" value="ATPase domain of HSP90 chaperone/DNA topoisomerase II/histidine kinase"/>
    <property type="match status" value="1"/>
</dbReference>
<dbReference type="PANTHER" id="PTHR24421">
    <property type="entry name" value="NITRATE/NITRITE SENSOR PROTEIN NARX-RELATED"/>
    <property type="match status" value="1"/>
</dbReference>
<keyword evidence="4" id="KW-0808">Transferase</keyword>
<evidence type="ECO:0000256" key="7">
    <source>
        <dbReference type="ARBA" id="ARBA00022840"/>
    </source>
</evidence>
<dbReference type="RefSeq" id="WP_344038397.1">
    <property type="nucleotide sequence ID" value="NZ_BAAAKE010000011.1"/>
</dbReference>